<dbReference type="EMBL" id="KY000221">
    <property type="protein sequence ID" value="APL99418.1"/>
    <property type="molecule type" value="Genomic_DNA"/>
</dbReference>
<evidence type="ECO:0000313" key="1">
    <source>
        <dbReference type="EMBL" id="APL99418.1"/>
    </source>
</evidence>
<evidence type="ECO:0000313" key="2">
    <source>
        <dbReference type="Proteomes" id="UP000241901"/>
    </source>
</evidence>
<dbReference type="GeneID" id="54984142"/>
<dbReference type="KEGG" id="vg:54984142"/>
<keyword evidence="2" id="KW-1185">Reference proteome</keyword>
<reference evidence="1 2" key="1">
    <citation type="submission" date="2016-10" db="EMBL/GenBank/DDBJ databases">
        <title>Properties of three new Bordetella phage species from family Siphoviridae.</title>
        <authorList>
            <person name="Knezevic P."/>
            <person name="Petrovic Fabijan A."/>
            <person name="Doffkay Z."/>
            <person name="Rakhely G."/>
        </authorList>
    </citation>
    <scope>NUCLEOTIDE SEQUENCE [LARGE SCALE GENOMIC DNA]</scope>
</reference>
<protein>
    <submittedName>
        <fullName evidence="1">Uncharacterized protein</fullName>
    </submittedName>
</protein>
<dbReference type="RefSeq" id="YP_009793893.1">
    <property type="nucleotide sequence ID" value="NC_047876.1"/>
</dbReference>
<dbReference type="Proteomes" id="UP000241901">
    <property type="component" value="Segment"/>
</dbReference>
<organism evidence="1 2">
    <name type="scientific">Bordetella phage CN1</name>
    <dbReference type="NCBI Taxonomy" id="1916123"/>
    <lineage>
        <taxon>Viruses</taxon>
        <taxon>Duplodnaviria</taxon>
        <taxon>Heunggongvirae</taxon>
        <taxon>Uroviricota</taxon>
        <taxon>Caudoviricetes</taxon>
        <taxon>Mesyanzhinovviridae</taxon>
        <taxon>Rabinowitzvirinae</taxon>
        <taxon>Vojvodinavirus</taxon>
        <taxon>Vojvodinavirus CN1</taxon>
        <taxon>Bordetella virus CN1</taxon>
    </lineage>
</organism>
<accession>A0A2D0W9R6</accession>
<proteinExistence type="predicted"/>
<sequence>MTRTATFNTDRATTIPTNNPSYGFYGTVALEKGEEGADAAWAIAFRDLAAAIPTAKPEEVRNYLDSVYGRHTADEVLSGTPVAHQVEFRRARILRYFAEIQRQTARGAFED</sequence>
<name>A0A2D0W9R6_9CAUD</name>